<keyword evidence="2" id="KW-1133">Transmembrane helix</keyword>
<dbReference type="RefSeq" id="XP_001029632.2">
    <property type="nucleotide sequence ID" value="XM_001029632.2"/>
</dbReference>
<evidence type="ECO:0000313" key="5">
    <source>
        <dbReference type="Proteomes" id="UP000009168"/>
    </source>
</evidence>
<feature type="domain" description="PKD/REJ-like" evidence="3">
    <location>
        <begin position="107"/>
        <end position="535"/>
    </location>
</feature>
<evidence type="ECO:0000256" key="1">
    <source>
        <dbReference type="SAM" id="Coils"/>
    </source>
</evidence>
<dbReference type="Pfam" id="PF02010">
    <property type="entry name" value="REJ"/>
    <property type="match status" value="1"/>
</dbReference>
<gene>
    <name evidence="4" type="ORF">TTHERM_01393290</name>
</gene>
<dbReference type="EMBL" id="GG662837">
    <property type="protein sequence ID" value="EAR81969.2"/>
    <property type="molecule type" value="Genomic_DNA"/>
</dbReference>
<keyword evidence="5" id="KW-1185">Reference proteome</keyword>
<protein>
    <submittedName>
        <fullName evidence="4">REJ domain protein</fullName>
    </submittedName>
</protein>
<feature type="transmembrane region" description="Helical" evidence="2">
    <location>
        <begin position="869"/>
        <end position="895"/>
    </location>
</feature>
<organism evidence="4 5">
    <name type="scientific">Tetrahymena thermophila (strain SB210)</name>
    <dbReference type="NCBI Taxonomy" id="312017"/>
    <lineage>
        <taxon>Eukaryota</taxon>
        <taxon>Sar</taxon>
        <taxon>Alveolata</taxon>
        <taxon>Ciliophora</taxon>
        <taxon>Intramacronucleata</taxon>
        <taxon>Oligohymenophorea</taxon>
        <taxon>Hymenostomatida</taxon>
        <taxon>Tetrahymenina</taxon>
        <taxon>Tetrahymenidae</taxon>
        <taxon>Tetrahymena</taxon>
    </lineage>
</organism>
<dbReference type="AlphaFoldDB" id="Q229K4"/>
<dbReference type="KEGG" id="tet:TTHERM_01393290"/>
<dbReference type="eggNOG" id="KOG3525">
    <property type="taxonomic scope" value="Eukaryota"/>
</dbReference>
<dbReference type="Proteomes" id="UP000009168">
    <property type="component" value="Unassembled WGS sequence"/>
</dbReference>
<evidence type="ECO:0000256" key="2">
    <source>
        <dbReference type="SAM" id="Phobius"/>
    </source>
</evidence>
<feature type="transmembrane region" description="Helical" evidence="2">
    <location>
        <begin position="1108"/>
        <end position="1126"/>
    </location>
</feature>
<name>Q229K4_TETTS</name>
<sequence length="1196" mass="137884">MSLNWTLNQIVGSISSKQQVSIQEILLKASQNKNTSLIIDPKYLPPNINITIQFSYLLKVNQTGTQTFTVIYQKQKFIRVNYQQSLYPPIYRSMSLSFYFQFYVEICELGQITFFNEPVDLQLTSNQLQKQSLSQYNQSSFQYDILPYSLASNQTFNISLILNLSSDSKIVAIQNISVNTQITDLFLQIIGGSSLVLGYQNQMILNTDSRDYEIQDSNSASNINFSWKCNSLSSNDHICYDYQNKQIQLQQGASNITFPAKTFQPYTIIQFTVVGQKDSRQSNFTTTCIFTELDIPPLNILTTTHINRKINLNDDLNFQINYGENVSSDSLSYAGAILYDNNPVAAIKFDYFQIRFRIWNYFQNIDPSKQTLQIRFSVYNPLYVMPSLSTISIQINIPPQNCFLSINPLQGIALETIFQVQLLNCTDEDLPLTYQFFYYNSADDALQELISPWNILRRQIQDQTINNSIQTVLPQGNLVFMVQVMDSQLGVYNTSSTIQVQAQNKSADEYYKLVNQQTFQALQSSNIQITNQLVTLSIIAEDISKNNQFSQQINDLETLLIQNIQQLSFQIPKFSLLSTFANKVTAQLSQLVFSQSQQNSVTTQKNKIFDQLQAILQNTNSTIQNSNLSHLQQNNDIQIQNMVDSFKILNSSVSLNSNNSYEDFQSYDKISSQIGNLLNNISLPNQGQIILNGDLSTLLSDKVTQKNLFKYVINTGYQNSENQTSIFSISRNNYKQNIYENTSDFQAYTQQFKNISQNFTYSKNEVISPQIYNSSSQTISNQSTIIYQFNNTNSSKLYNMTCIQKNNLSWSKQNCGITKIAQNGYLCCCASQKPTTIIEDIDDMFSKNKNLQTAFGEQGILNIASFENFYMYIIFWLLIIFTLTEIQLFIIGRFLDKQAVKKRYQKVHNQELNNQLQNEQLQELRYQQQQIDDNNQNICENSQMINNDVFQHSPFTHQFNSKENVQHEIQQNQQILSPPDQKIYNQFNRRRKRQKFLNLQTQQIQRNLKIFQEQNIELNEEKAESNQLQIIKSQSSSKSVEKIKTQTSSQTQIKQVQDEEEIQKINVYLQLSKAKKVIIAIINSSLMKIVFLGIIFTFKKGSIGKTVSLILLIVISLVYYYIILAVSSGKTPSESNQFIILFIISFLTEMVFIELIKSFFMILLIQKYIKCNESKSIIGKLYNLFDLKQIIFNIDV</sequence>
<keyword evidence="1" id="KW-0175">Coiled coil</keyword>
<feature type="coiled-coil region" evidence="1">
    <location>
        <begin position="1001"/>
        <end position="1028"/>
    </location>
</feature>
<dbReference type="HOGENOM" id="CLU_001625_1_0_1"/>
<dbReference type="InterPro" id="IPR002859">
    <property type="entry name" value="PKD/REJ-like"/>
</dbReference>
<dbReference type="PANTHER" id="PTHR15332:SF175">
    <property type="entry name" value="PROPROTEIN CONVERTASE SUBTILISIN_KEXIN TYPE 5-LIKE"/>
    <property type="match status" value="1"/>
</dbReference>
<evidence type="ECO:0000259" key="3">
    <source>
        <dbReference type="Pfam" id="PF02010"/>
    </source>
</evidence>
<keyword evidence="2" id="KW-0812">Transmembrane</keyword>
<dbReference type="PANTHER" id="PTHR15332">
    <property type="entry name" value="PROPROTEIN CONVERTASE SUBTILISIN_KEXIN TYPE 5-LIKE"/>
    <property type="match status" value="1"/>
</dbReference>
<feature type="transmembrane region" description="Helical" evidence="2">
    <location>
        <begin position="1077"/>
        <end position="1096"/>
    </location>
</feature>
<reference evidence="5" key="1">
    <citation type="journal article" date="2006" name="PLoS Biol.">
        <title>Macronuclear genome sequence of the ciliate Tetrahymena thermophila, a model eukaryote.</title>
        <authorList>
            <person name="Eisen J.A."/>
            <person name="Coyne R.S."/>
            <person name="Wu M."/>
            <person name="Wu D."/>
            <person name="Thiagarajan M."/>
            <person name="Wortman J.R."/>
            <person name="Badger J.H."/>
            <person name="Ren Q."/>
            <person name="Amedeo P."/>
            <person name="Jones K.M."/>
            <person name="Tallon L.J."/>
            <person name="Delcher A.L."/>
            <person name="Salzberg S.L."/>
            <person name="Silva J.C."/>
            <person name="Haas B.J."/>
            <person name="Majoros W.H."/>
            <person name="Farzad M."/>
            <person name="Carlton J.M."/>
            <person name="Smith R.K. Jr."/>
            <person name="Garg J."/>
            <person name="Pearlman R.E."/>
            <person name="Karrer K.M."/>
            <person name="Sun L."/>
            <person name="Manning G."/>
            <person name="Elde N.C."/>
            <person name="Turkewitz A.P."/>
            <person name="Asai D.J."/>
            <person name="Wilkes D.E."/>
            <person name="Wang Y."/>
            <person name="Cai H."/>
            <person name="Collins K."/>
            <person name="Stewart B.A."/>
            <person name="Lee S.R."/>
            <person name="Wilamowska K."/>
            <person name="Weinberg Z."/>
            <person name="Ruzzo W.L."/>
            <person name="Wloga D."/>
            <person name="Gaertig J."/>
            <person name="Frankel J."/>
            <person name="Tsao C.-C."/>
            <person name="Gorovsky M.A."/>
            <person name="Keeling P.J."/>
            <person name="Waller R.F."/>
            <person name="Patron N.J."/>
            <person name="Cherry J.M."/>
            <person name="Stover N.A."/>
            <person name="Krieger C.J."/>
            <person name="del Toro C."/>
            <person name="Ryder H.F."/>
            <person name="Williamson S.C."/>
            <person name="Barbeau R.A."/>
            <person name="Hamilton E.P."/>
            <person name="Orias E."/>
        </authorList>
    </citation>
    <scope>NUCLEOTIDE SEQUENCE [LARGE SCALE GENOMIC DNA]</scope>
    <source>
        <strain evidence="5">SB210</strain>
    </source>
</reference>
<dbReference type="OrthoDB" id="6730643at2759"/>
<dbReference type="GeneID" id="7828207"/>
<proteinExistence type="predicted"/>
<accession>Q229K4</accession>
<evidence type="ECO:0000313" key="4">
    <source>
        <dbReference type="EMBL" id="EAR81969.2"/>
    </source>
</evidence>
<dbReference type="InParanoid" id="Q229K4"/>
<feature type="transmembrane region" description="Helical" evidence="2">
    <location>
        <begin position="1138"/>
        <end position="1165"/>
    </location>
</feature>
<keyword evidence="2" id="KW-0472">Membrane</keyword>